<proteinExistence type="inferred from homology"/>
<keyword evidence="5" id="KW-1185">Reference proteome</keyword>
<organism evidence="4 5">
    <name type="scientific">Sphingomonas molluscorum</name>
    <dbReference type="NCBI Taxonomy" id="418184"/>
    <lineage>
        <taxon>Bacteria</taxon>
        <taxon>Pseudomonadati</taxon>
        <taxon>Pseudomonadota</taxon>
        <taxon>Alphaproteobacteria</taxon>
        <taxon>Sphingomonadales</taxon>
        <taxon>Sphingomonadaceae</taxon>
        <taxon>Sphingomonas</taxon>
    </lineage>
</organism>
<dbReference type="Pfam" id="PF01464">
    <property type="entry name" value="SLT"/>
    <property type="match status" value="1"/>
</dbReference>
<evidence type="ECO:0000256" key="1">
    <source>
        <dbReference type="ARBA" id="ARBA00007734"/>
    </source>
</evidence>
<evidence type="ECO:0000313" key="4">
    <source>
        <dbReference type="EMBL" id="MEJ5095371.1"/>
    </source>
</evidence>
<sequence length="674" mass="74274">MAEQEERNAELLDNAAAKALDNEATQRINAILRTGESAFFTKKGFDAVNARKPVEQALTDLHSELASRATTERQRRMFTAAWTQRTASDLSDIARYSGEQLAEENKRQSVGRMELSQQNAVMFADDDARFSEHLETGLGELRAIANDGGWLPESLTAAEARYKSETYAAVVRAKLATDDVDGAKSYLDAHRGAIDWKDEATLDAALTPVLQKRQAYADVDRHMGLPATSKGEDAPATTPGTMFDAIVGIESRGRQFAANGQPLTSPKGAVGIAQIMPETGPEAARLAKLPWDESRFRSDAQYNQALGRAYFEAQLRKYGDPRLAAAAYNAGPGRVDQALRKGGRVSWLEHVPPETRAYVAKFGTSVGAEVVRRGPQRVDLAGTLERIEVTAAAEGWSFERRQRAQEEAERRTTIADRLKSRDEAEALDDVLTRADQLGDGFTDVTQLGPAFERLPPAQRTSLRDQARANARPLPIAANSEKAIELKIMAARDPEAFKAIGLREYRHLITPGELASLAVDQAQLRAKPADAPPTANLRSEIDTAIRFHGKNIGLDVGKRSTGTQRKQYGHITDVMRVYVERVTGGKRAPTDDELKAAFDSATMKVIVRGDGWFSEDKAVRRFEVQSGDGRIGIPIPPAIHERIVNIFYREAGRKPTDEEIAQAYLRNKGRPKFWD</sequence>
<dbReference type="Proteomes" id="UP001380365">
    <property type="component" value="Unassembled WGS sequence"/>
</dbReference>
<evidence type="ECO:0000259" key="3">
    <source>
        <dbReference type="Pfam" id="PF01464"/>
    </source>
</evidence>
<name>A0ABU8Q792_9SPHN</name>
<comment type="similarity">
    <text evidence="2">Belongs to the virb1 family.</text>
</comment>
<dbReference type="Gene3D" id="1.10.530.10">
    <property type="match status" value="1"/>
</dbReference>
<reference evidence="4 5" key="1">
    <citation type="submission" date="2023-12" db="EMBL/GenBank/DDBJ databases">
        <title>Gut-associated functions are favored during microbiome assembly across C. elegans life.</title>
        <authorList>
            <person name="Zimmermann J."/>
        </authorList>
    </citation>
    <scope>NUCLEOTIDE SEQUENCE [LARGE SCALE GENOMIC DNA]</scope>
    <source>
        <strain evidence="4 5">JUb134</strain>
    </source>
</reference>
<protein>
    <submittedName>
        <fullName evidence="4">Transglycosylase SLT domain-containing protein</fullName>
    </submittedName>
</protein>
<dbReference type="PANTHER" id="PTHR37423">
    <property type="entry name" value="SOLUBLE LYTIC MUREIN TRANSGLYCOSYLASE-RELATED"/>
    <property type="match status" value="1"/>
</dbReference>
<dbReference type="InterPro" id="IPR023346">
    <property type="entry name" value="Lysozyme-like_dom_sf"/>
</dbReference>
<dbReference type="RefSeq" id="WP_204991377.1">
    <property type="nucleotide sequence ID" value="NZ_JBBGZA010000001.1"/>
</dbReference>
<dbReference type="InterPro" id="IPR008258">
    <property type="entry name" value="Transglycosylase_SLT_dom_1"/>
</dbReference>
<dbReference type="PANTHER" id="PTHR37423:SF2">
    <property type="entry name" value="MEMBRANE-BOUND LYTIC MUREIN TRANSGLYCOSYLASE C"/>
    <property type="match status" value="1"/>
</dbReference>
<comment type="similarity">
    <text evidence="1">Belongs to the transglycosylase Slt family.</text>
</comment>
<dbReference type="EMBL" id="JBBGZA010000001">
    <property type="protein sequence ID" value="MEJ5095371.1"/>
    <property type="molecule type" value="Genomic_DNA"/>
</dbReference>
<evidence type="ECO:0000313" key="5">
    <source>
        <dbReference type="Proteomes" id="UP001380365"/>
    </source>
</evidence>
<dbReference type="SUPFAM" id="SSF53955">
    <property type="entry name" value="Lysozyme-like"/>
    <property type="match status" value="1"/>
</dbReference>
<gene>
    <name evidence="4" type="ORF">WH159_12580</name>
</gene>
<feature type="domain" description="Transglycosylase SLT" evidence="3">
    <location>
        <begin position="241"/>
        <end position="342"/>
    </location>
</feature>
<evidence type="ECO:0000256" key="2">
    <source>
        <dbReference type="ARBA" id="ARBA00009387"/>
    </source>
</evidence>
<comment type="caution">
    <text evidence="4">The sequence shown here is derived from an EMBL/GenBank/DDBJ whole genome shotgun (WGS) entry which is preliminary data.</text>
</comment>
<accession>A0ABU8Q792</accession>